<dbReference type="Gene3D" id="2.40.160.20">
    <property type="match status" value="1"/>
</dbReference>
<dbReference type="Proteomes" id="UP000269708">
    <property type="component" value="Unassembled WGS sequence"/>
</dbReference>
<gene>
    <name evidence="2" type="ORF">EDC50_1625</name>
</gene>
<dbReference type="EMBL" id="RKQN01000002">
    <property type="protein sequence ID" value="RPE79799.1"/>
    <property type="molecule type" value="Genomic_DNA"/>
</dbReference>
<evidence type="ECO:0000313" key="3">
    <source>
        <dbReference type="Proteomes" id="UP000269708"/>
    </source>
</evidence>
<proteinExistence type="predicted"/>
<comment type="caution">
    <text evidence="2">The sequence shown here is derived from an EMBL/GenBank/DDBJ whole genome shotgun (WGS) entry which is preliminary data.</text>
</comment>
<feature type="signal peptide" evidence="1">
    <location>
        <begin position="1"/>
        <end position="21"/>
    </location>
</feature>
<dbReference type="OrthoDB" id="5952859at2"/>
<keyword evidence="3" id="KW-1185">Reference proteome</keyword>
<dbReference type="InterPro" id="IPR018550">
    <property type="entry name" value="Lipid-A_deacylase-rel"/>
</dbReference>
<accession>A0A3N4VJA1</accession>
<dbReference type="Pfam" id="PF09411">
    <property type="entry name" value="PagL"/>
    <property type="match status" value="1"/>
</dbReference>
<sequence>MRSSIVAVAMAAACALAPAWAGVRVGGGIAEEHGGEEAPVATLAWLGEQRHPWEVMVGHIGRREDARIEESWFFALSKRLTWNRWFVSGGLAWANVDNDILSGHTQFMTAGGYDFGRVALSLRHMSNAGIEGRNRGETFLLVEVGF</sequence>
<evidence type="ECO:0000313" key="2">
    <source>
        <dbReference type="EMBL" id="RPE79799.1"/>
    </source>
</evidence>
<name>A0A3N4VJA1_9GAMM</name>
<dbReference type="AlphaFoldDB" id="A0A3N4VJA1"/>
<dbReference type="RefSeq" id="WP_123769978.1">
    <property type="nucleotide sequence ID" value="NZ_RKQN01000002.1"/>
</dbReference>
<evidence type="ECO:0000256" key="1">
    <source>
        <dbReference type="SAM" id="SignalP"/>
    </source>
</evidence>
<keyword evidence="1" id="KW-0732">Signal</keyword>
<feature type="chain" id="PRO_5018274824" evidence="1">
    <location>
        <begin position="22"/>
        <end position="146"/>
    </location>
</feature>
<organism evidence="2 3">
    <name type="scientific">Vulcaniibacterium tengchongense</name>
    <dbReference type="NCBI Taxonomy" id="1273429"/>
    <lineage>
        <taxon>Bacteria</taxon>
        <taxon>Pseudomonadati</taxon>
        <taxon>Pseudomonadota</taxon>
        <taxon>Gammaproteobacteria</taxon>
        <taxon>Lysobacterales</taxon>
        <taxon>Lysobacteraceae</taxon>
        <taxon>Vulcaniibacterium</taxon>
    </lineage>
</organism>
<protein>
    <submittedName>
        <fullName evidence="2">Lipid A 3-O-deacylase PagL</fullName>
    </submittedName>
</protein>
<reference evidence="2 3" key="1">
    <citation type="submission" date="2018-11" db="EMBL/GenBank/DDBJ databases">
        <title>Genomic Encyclopedia of Type Strains, Phase IV (KMG-IV): sequencing the most valuable type-strain genomes for metagenomic binning, comparative biology and taxonomic classification.</title>
        <authorList>
            <person name="Goeker M."/>
        </authorList>
    </citation>
    <scope>NUCLEOTIDE SEQUENCE [LARGE SCALE GENOMIC DNA]</scope>
    <source>
        <strain evidence="2 3">DSM 25623</strain>
    </source>
</reference>